<evidence type="ECO:0000313" key="2">
    <source>
        <dbReference type="WBParaSite" id="sdigi.contig2.g330.t1"/>
    </source>
</evidence>
<dbReference type="WBParaSite" id="sdigi.contig2.g330.t1">
    <property type="protein sequence ID" value="sdigi.contig2.g330.t1"/>
    <property type="gene ID" value="sdigi.contig2.g330"/>
</dbReference>
<reference evidence="2" key="1">
    <citation type="submission" date="2022-11" db="UniProtKB">
        <authorList>
            <consortium name="WormBaseParasite"/>
        </authorList>
    </citation>
    <scope>IDENTIFICATION</scope>
</reference>
<dbReference type="AlphaFoldDB" id="A0A915PR13"/>
<protein>
    <submittedName>
        <fullName evidence="2">Uncharacterized protein</fullName>
    </submittedName>
</protein>
<keyword evidence="1" id="KW-1185">Reference proteome</keyword>
<dbReference type="Proteomes" id="UP000887581">
    <property type="component" value="Unplaced"/>
</dbReference>
<proteinExistence type="predicted"/>
<name>A0A915PR13_9BILA</name>
<sequence>MTLSLCMQALWCVLRRFKWKDKKPQIFAIARLGLSVKALPVIPICISIQQATLSSPATSTFAVDSVESDFEWRQCGLICSGQVQRSRRHDPVVNMSGGGSAEDGNEPLIEGRAWLEAITPPSS</sequence>
<evidence type="ECO:0000313" key="1">
    <source>
        <dbReference type="Proteomes" id="UP000887581"/>
    </source>
</evidence>
<accession>A0A915PR13</accession>
<organism evidence="1 2">
    <name type="scientific">Setaria digitata</name>
    <dbReference type="NCBI Taxonomy" id="48799"/>
    <lineage>
        <taxon>Eukaryota</taxon>
        <taxon>Metazoa</taxon>
        <taxon>Ecdysozoa</taxon>
        <taxon>Nematoda</taxon>
        <taxon>Chromadorea</taxon>
        <taxon>Rhabditida</taxon>
        <taxon>Spirurina</taxon>
        <taxon>Spiruromorpha</taxon>
        <taxon>Filarioidea</taxon>
        <taxon>Setariidae</taxon>
        <taxon>Setaria</taxon>
    </lineage>
</organism>